<dbReference type="Pfam" id="PF13439">
    <property type="entry name" value="Glyco_transf_4"/>
    <property type="match status" value="1"/>
</dbReference>
<evidence type="ECO:0000259" key="1">
    <source>
        <dbReference type="Pfam" id="PF00534"/>
    </source>
</evidence>
<comment type="caution">
    <text evidence="3">The sequence shown here is derived from an EMBL/GenBank/DDBJ whole genome shotgun (WGS) entry which is preliminary data.</text>
</comment>
<accession>A0A9X3BIG4</accession>
<keyword evidence="4" id="KW-1185">Reference proteome</keyword>
<feature type="domain" description="Glycosyltransferase subfamily 4-like N-terminal" evidence="2">
    <location>
        <begin position="16"/>
        <end position="166"/>
    </location>
</feature>
<dbReference type="PANTHER" id="PTHR45947:SF14">
    <property type="entry name" value="SLL1723 PROTEIN"/>
    <property type="match status" value="1"/>
</dbReference>
<keyword evidence="3" id="KW-0328">Glycosyltransferase</keyword>
<dbReference type="SUPFAM" id="SSF53756">
    <property type="entry name" value="UDP-Glycosyltransferase/glycogen phosphorylase"/>
    <property type="match status" value="1"/>
</dbReference>
<dbReference type="RefSeq" id="WP_279298741.1">
    <property type="nucleotide sequence ID" value="NZ_JAOTIF010000019.1"/>
</dbReference>
<keyword evidence="3" id="KW-0808">Transferase</keyword>
<reference evidence="3" key="2">
    <citation type="submission" date="2023-04" db="EMBL/GenBank/DDBJ databases">
        <title>Paracnuella aquatica gen. nov., sp. nov., a member of the family Chitinophagaceae isolated from a hot spring.</title>
        <authorList>
            <person name="Wang C."/>
        </authorList>
    </citation>
    <scope>NUCLEOTIDE SEQUENCE</scope>
    <source>
        <strain evidence="3">LB-8</strain>
    </source>
</reference>
<dbReference type="InterPro" id="IPR028098">
    <property type="entry name" value="Glyco_trans_4-like_N"/>
</dbReference>
<dbReference type="InterPro" id="IPR050194">
    <property type="entry name" value="Glycosyltransferase_grp1"/>
</dbReference>
<feature type="domain" description="Glycosyl transferase family 1" evidence="1">
    <location>
        <begin position="181"/>
        <end position="331"/>
    </location>
</feature>
<dbReference type="InterPro" id="IPR001296">
    <property type="entry name" value="Glyco_trans_1"/>
</dbReference>
<dbReference type="GO" id="GO:0016757">
    <property type="term" value="F:glycosyltransferase activity"/>
    <property type="evidence" value="ECO:0007669"/>
    <property type="project" value="UniProtKB-KW"/>
</dbReference>
<dbReference type="AlphaFoldDB" id="A0A9X3BIG4"/>
<dbReference type="Pfam" id="PF00534">
    <property type="entry name" value="Glycos_transf_1"/>
    <property type="match status" value="1"/>
</dbReference>
<sequence length="358" mass="41317">MERYRVAHIINNLSRGGAEVLLKSTINLFPEYEHLIIYLHPPAELREELEGKACFICLHHTSWKQLFSTRKRIKNIIRDWQPHIIHAHLFDSTLLARLSKVSRIPIVSTIHSTYSIDAFRKSKKALILERLTVNKQQGLIGVSGFALNDYLEQVSFKGKTYVLHNFLPERNFAAKPECYHKSEELKCVAVGNLKEAKNYFYLLEAFTLLKDYRITLDIYGEGPLRELLTNYINEKELRVRLCGQAGYVLNVLPNYNLFLQASSHEGFGISVAEAMALKLPVLISDIPVFREITDGQAHFFPLNNVNELATILKSLSQDETKRTQFVHNAYEQICKISSEENYKKNLHEIYSFFIQPKS</sequence>
<dbReference type="Gene3D" id="3.40.50.2000">
    <property type="entry name" value="Glycogen Phosphorylase B"/>
    <property type="match status" value="2"/>
</dbReference>
<dbReference type="PANTHER" id="PTHR45947">
    <property type="entry name" value="SULFOQUINOVOSYL TRANSFERASE SQD2"/>
    <property type="match status" value="1"/>
</dbReference>
<name>A0A9X3BIG4_9BACT</name>
<organism evidence="3 4">
    <name type="scientific">Paraflavisolibacter caeni</name>
    <dbReference type="NCBI Taxonomy" id="2982496"/>
    <lineage>
        <taxon>Bacteria</taxon>
        <taxon>Pseudomonadati</taxon>
        <taxon>Bacteroidota</taxon>
        <taxon>Chitinophagia</taxon>
        <taxon>Chitinophagales</taxon>
        <taxon>Chitinophagaceae</taxon>
        <taxon>Paraflavisolibacter</taxon>
    </lineage>
</organism>
<evidence type="ECO:0000313" key="3">
    <source>
        <dbReference type="EMBL" id="MCU7551302.1"/>
    </source>
</evidence>
<proteinExistence type="predicted"/>
<dbReference type="EC" id="2.4.-.-" evidence="3"/>
<dbReference type="EMBL" id="JAOTIF010000019">
    <property type="protein sequence ID" value="MCU7551302.1"/>
    <property type="molecule type" value="Genomic_DNA"/>
</dbReference>
<reference evidence="3" key="1">
    <citation type="submission" date="2022-09" db="EMBL/GenBank/DDBJ databases">
        <authorList>
            <person name="Yuan C."/>
            <person name="Ke Z."/>
        </authorList>
    </citation>
    <scope>NUCLEOTIDE SEQUENCE</scope>
    <source>
        <strain evidence="3">LB-8</strain>
    </source>
</reference>
<evidence type="ECO:0000259" key="2">
    <source>
        <dbReference type="Pfam" id="PF13439"/>
    </source>
</evidence>
<dbReference type="Proteomes" id="UP001155483">
    <property type="component" value="Unassembled WGS sequence"/>
</dbReference>
<gene>
    <name evidence="3" type="ORF">OCK74_19425</name>
</gene>
<protein>
    <submittedName>
        <fullName evidence="3">Glycosyltransferase</fullName>
        <ecNumber evidence="3">2.4.-.-</ecNumber>
    </submittedName>
</protein>
<evidence type="ECO:0000313" key="4">
    <source>
        <dbReference type="Proteomes" id="UP001155483"/>
    </source>
</evidence>